<accession>A0AA85IX11</accession>
<proteinExistence type="predicted"/>
<reference evidence="2" key="2">
    <citation type="submission" date="2023-11" db="UniProtKB">
        <authorList>
            <consortium name="WormBaseParasite"/>
        </authorList>
    </citation>
    <scope>IDENTIFICATION</scope>
</reference>
<evidence type="ECO:0000313" key="1">
    <source>
        <dbReference type="Proteomes" id="UP000050795"/>
    </source>
</evidence>
<reference evidence="1" key="1">
    <citation type="submission" date="2022-06" db="EMBL/GenBank/DDBJ databases">
        <authorList>
            <person name="Berger JAMES D."/>
            <person name="Berger JAMES D."/>
        </authorList>
    </citation>
    <scope>NUCLEOTIDE SEQUENCE [LARGE SCALE GENOMIC DNA]</scope>
</reference>
<dbReference type="WBParaSite" id="TREG1_115210.1">
    <property type="protein sequence ID" value="TREG1_115210.1"/>
    <property type="gene ID" value="TREG1_115210"/>
</dbReference>
<organism evidence="1 2">
    <name type="scientific">Trichobilharzia regenti</name>
    <name type="common">Nasal bird schistosome</name>
    <dbReference type="NCBI Taxonomy" id="157069"/>
    <lineage>
        <taxon>Eukaryota</taxon>
        <taxon>Metazoa</taxon>
        <taxon>Spiralia</taxon>
        <taxon>Lophotrochozoa</taxon>
        <taxon>Platyhelminthes</taxon>
        <taxon>Trematoda</taxon>
        <taxon>Digenea</taxon>
        <taxon>Strigeidida</taxon>
        <taxon>Schistosomatoidea</taxon>
        <taxon>Schistosomatidae</taxon>
        <taxon>Trichobilharzia</taxon>
    </lineage>
</organism>
<name>A0AA85IX11_TRIRE</name>
<dbReference type="Proteomes" id="UP000050795">
    <property type="component" value="Unassembled WGS sequence"/>
</dbReference>
<evidence type="ECO:0000313" key="2">
    <source>
        <dbReference type="WBParaSite" id="TREG1_115210.1"/>
    </source>
</evidence>
<sequence>MTIAKGIQTRYIPSLFGDISHLMNTLNVKINLTKVFTDLINSLRDAWTARKDLYTTAAMYYTKAYMQQNQKIKNPNREIVEEDLGEFIEEEFIKLRRNIEAICYNMSRTPLNESYMQSEDFPSIMMTCPATNSGYLKTSEISDNKPDPIKTLPAIVK</sequence>
<keyword evidence="1" id="KW-1185">Reference proteome</keyword>
<protein>
    <submittedName>
        <fullName evidence="2">Uncharacterized protein</fullName>
    </submittedName>
</protein>
<dbReference type="AlphaFoldDB" id="A0AA85IX11"/>